<evidence type="ECO:0000256" key="2">
    <source>
        <dbReference type="SAM" id="SignalP"/>
    </source>
</evidence>
<organism evidence="3 4">
    <name type="scientific">Mycobacterium heidelbergense</name>
    <dbReference type="NCBI Taxonomy" id="53376"/>
    <lineage>
        <taxon>Bacteria</taxon>
        <taxon>Bacillati</taxon>
        <taxon>Actinomycetota</taxon>
        <taxon>Actinomycetes</taxon>
        <taxon>Mycobacteriales</taxon>
        <taxon>Mycobacteriaceae</taxon>
        <taxon>Mycobacterium</taxon>
        <taxon>Mycobacterium simiae complex</taxon>
    </lineage>
</organism>
<feature type="compositionally biased region" description="Basic and acidic residues" evidence="1">
    <location>
        <begin position="59"/>
        <end position="71"/>
    </location>
</feature>
<protein>
    <recommendedName>
        <fullName evidence="5">Secreted protein</fullName>
    </recommendedName>
</protein>
<accession>A0A1X0DUH7</accession>
<evidence type="ECO:0000313" key="3">
    <source>
        <dbReference type="EMBL" id="ORA76061.1"/>
    </source>
</evidence>
<keyword evidence="4" id="KW-1185">Reference proteome</keyword>
<feature type="signal peptide" evidence="2">
    <location>
        <begin position="1"/>
        <end position="31"/>
    </location>
</feature>
<feature type="region of interest" description="Disordered" evidence="1">
    <location>
        <begin position="49"/>
        <end position="85"/>
    </location>
</feature>
<proteinExistence type="predicted"/>
<dbReference type="AlphaFoldDB" id="A0A1X0DUH7"/>
<dbReference type="STRING" id="53376.BST25_03570"/>
<evidence type="ECO:0000313" key="4">
    <source>
        <dbReference type="Proteomes" id="UP000192566"/>
    </source>
</evidence>
<evidence type="ECO:0000256" key="1">
    <source>
        <dbReference type="SAM" id="MobiDB-lite"/>
    </source>
</evidence>
<evidence type="ECO:0008006" key="5">
    <source>
        <dbReference type="Google" id="ProtNLM"/>
    </source>
</evidence>
<comment type="caution">
    <text evidence="3">The sequence shown here is derived from an EMBL/GenBank/DDBJ whole genome shotgun (WGS) entry which is preliminary data.</text>
</comment>
<dbReference type="Proteomes" id="UP000192566">
    <property type="component" value="Unassembled WGS sequence"/>
</dbReference>
<gene>
    <name evidence="3" type="ORF">BST25_03570</name>
</gene>
<sequence>MTQRRHVMRKVLVSAAIAAGFCAGGAASASADPDDTEPDPFGTLSCGCQEAAPAGSPGLRDEIDRGIREGHSAWLPGLPPPGSTD</sequence>
<name>A0A1X0DUH7_MYCHE</name>
<feature type="chain" id="PRO_5013049244" description="Secreted protein" evidence="2">
    <location>
        <begin position="32"/>
        <end position="85"/>
    </location>
</feature>
<dbReference type="EMBL" id="MVHR01000003">
    <property type="protein sequence ID" value="ORA76061.1"/>
    <property type="molecule type" value="Genomic_DNA"/>
</dbReference>
<reference evidence="3 4" key="1">
    <citation type="submission" date="2017-02" db="EMBL/GenBank/DDBJ databases">
        <title>The new phylogeny of genus Mycobacterium.</title>
        <authorList>
            <person name="Tortoli E."/>
            <person name="Trovato A."/>
            <person name="Cirillo D.M."/>
        </authorList>
    </citation>
    <scope>NUCLEOTIDE SEQUENCE [LARGE SCALE GENOMIC DNA]</scope>
    <source>
        <strain evidence="3 4">DSM 44471</strain>
    </source>
</reference>
<keyword evidence="2" id="KW-0732">Signal</keyword>